<dbReference type="PANTHER" id="PTHR30537:SF5">
    <property type="entry name" value="HTH-TYPE TRANSCRIPTIONAL ACTIVATOR TTDR-RELATED"/>
    <property type="match status" value="1"/>
</dbReference>
<dbReference type="SUPFAM" id="SSF46785">
    <property type="entry name" value="Winged helix' DNA-binding domain"/>
    <property type="match status" value="1"/>
</dbReference>
<evidence type="ECO:0000313" key="6">
    <source>
        <dbReference type="EMBL" id="MFB3800997.1"/>
    </source>
</evidence>
<dbReference type="InterPro" id="IPR058163">
    <property type="entry name" value="LysR-type_TF_proteobact-type"/>
</dbReference>
<dbReference type="CDD" id="cd08422">
    <property type="entry name" value="PBP2_CrgA_like"/>
    <property type="match status" value="1"/>
</dbReference>
<dbReference type="PROSITE" id="PS50931">
    <property type="entry name" value="HTH_LYSR"/>
    <property type="match status" value="1"/>
</dbReference>
<feature type="domain" description="HTH lysR-type" evidence="5">
    <location>
        <begin position="1"/>
        <end position="59"/>
    </location>
</feature>
<sequence>MDTFAAIKAFVTTVEHGGFAPAARHLKVATSSVIRQVDSLERHLATFLLHRTTRKVSLTAAGEVYYEHAQRLLTDLESAHREVAEADGPPTGLLRVSLPVAFGQLHVSPILHRFIERYPGISLDIDLNDQVVDLAAQRLDLSIRLGGINATNVIAHRLAPHTRLLCASPAYLLKHGIPENPVDLEQHQCLRFSYSTGGQVWQFTNGHVESVKVSGPLRANNSQMLREAALNGLGIILMPSWLVGEDIRAGRLVQVLGQWRAGIDNDDESVHALYLPTRRGSKKVRAFIDFLAEQFGDPPYWECKDTQG</sequence>
<dbReference type="Pfam" id="PF03466">
    <property type="entry name" value="LysR_substrate"/>
    <property type="match status" value="1"/>
</dbReference>
<reference evidence="6 7" key="1">
    <citation type="submission" date="2024-09" db="EMBL/GenBank/DDBJ databases">
        <authorList>
            <person name="Fullem K."/>
        </authorList>
    </citation>
    <scope>NUCLEOTIDE SEQUENCE [LARGE SCALE GENOMIC DNA]</scope>
    <source>
        <strain evidence="7">K1(2024)</strain>
    </source>
</reference>
<dbReference type="SUPFAM" id="SSF53850">
    <property type="entry name" value="Periplasmic binding protein-like II"/>
    <property type="match status" value="1"/>
</dbReference>
<dbReference type="InterPro" id="IPR000847">
    <property type="entry name" value="LysR_HTH_N"/>
</dbReference>
<dbReference type="InterPro" id="IPR036388">
    <property type="entry name" value="WH-like_DNA-bd_sf"/>
</dbReference>
<dbReference type="InterPro" id="IPR036390">
    <property type="entry name" value="WH_DNA-bd_sf"/>
</dbReference>
<dbReference type="RefSeq" id="WP_304483548.1">
    <property type="nucleotide sequence ID" value="NZ_JAUQOQ010000004.1"/>
</dbReference>
<organism evidence="6 7">
    <name type="scientific">Pseudomonas boreofloridensis</name>
    <dbReference type="NCBI Taxonomy" id="3064348"/>
    <lineage>
        <taxon>Bacteria</taxon>
        <taxon>Pseudomonadati</taxon>
        <taxon>Pseudomonadota</taxon>
        <taxon>Gammaproteobacteria</taxon>
        <taxon>Pseudomonadales</taxon>
        <taxon>Pseudomonadaceae</taxon>
        <taxon>Pseudomonas</taxon>
    </lineage>
</organism>
<evidence type="ECO:0000256" key="2">
    <source>
        <dbReference type="ARBA" id="ARBA00023015"/>
    </source>
</evidence>
<protein>
    <submittedName>
        <fullName evidence="6">LysR substrate-binding domain-containing protein</fullName>
    </submittedName>
</protein>
<dbReference type="Proteomes" id="UP001577047">
    <property type="component" value="Unassembled WGS sequence"/>
</dbReference>
<comment type="similarity">
    <text evidence="1">Belongs to the LysR transcriptional regulatory family.</text>
</comment>
<evidence type="ECO:0000256" key="1">
    <source>
        <dbReference type="ARBA" id="ARBA00009437"/>
    </source>
</evidence>
<proteinExistence type="inferred from homology"/>
<gene>
    <name evidence="6" type="ORF">ACE1YR_11180</name>
</gene>
<keyword evidence="4" id="KW-0804">Transcription</keyword>
<evidence type="ECO:0000256" key="4">
    <source>
        <dbReference type="ARBA" id="ARBA00023163"/>
    </source>
</evidence>
<keyword evidence="3" id="KW-0238">DNA-binding</keyword>
<dbReference type="Gene3D" id="3.40.190.290">
    <property type="match status" value="1"/>
</dbReference>
<accession>A0ABV4ZAX0</accession>
<dbReference type="Gene3D" id="1.10.10.10">
    <property type="entry name" value="Winged helix-like DNA-binding domain superfamily/Winged helix DNA-binding domain"/>
    <property type="match status" value="1"/>
</dbReference>
<keyword evidence="7" id="KW-1185">Reference proteome</keyword>
<dbReference type="PANTHER" id="PTHR30537">
    <property type="entry name" value="HTH-TYPE TRANSCRIPTIONAL REGULATOR"/>
    <property type="match status" value="1"/>
</dbReference>
<evidence type="ECO:0000313" key="7">
    <source>
        <dbReference type="Proteomes" id="UP001577047"/>
    </source>
</evidence>
<comment type="caution">
    <text evidence="6">The sequence shown here is derived from an EMBL/GenBank/DDBJ whole genome shotgun (WGS) entry which is preliminary data.</text>
</comment>
<evidence type="ECO:0000256" key="3">
    <source>
        <dbReference type="ARBA" id="ARBA00023125"/>
    </source>
</evidence>
<dbReference type="InterPro" id="IPR005119">
    <property type="entry name" value="LysR_subst-bd"/>
</dbReference>
<keyword evidence="2" id="KW-0805">Transcription regulation</keyword>
<dbReference type="Pfam" id="PF00126">
    <property type="entry name" value="HTH_1"/>
    <property type="match status" value="1"/>
</dbReference>
<name>A0ABV4ZAX0_9PSED</name>
<dbReference type="EMBL" id="JBHFXX010000008">
    <property type="protein sequence ID" value="MFB3800997.1"/>
    <property type="molecule type" value="Genomic_DNA"/>
</dbReference>
<evidence type="ECO:0000259" key="5">
    <source>
        <dbReference type="PROSITE" id="PS50931"/>
    </source>
</evidence>